<feature type="binding site" evidence="7">
    <location>
        <position position="229"/>
    </location>
    <ligand>
        <name>L-serine</name>
        <dbReference type="ChEBI" id="CHEBI:33384"/>
    </ligand>
</feature>
<dbReference type="Pfam" id="PF02403">
    <property type="entry name" value="Seryl_tRNA_N"/>
    <property type="match status" value="1"/>
</dbReference>
<evidence type="ECO:0000256" key="3">
    <source>
        <dbReference type="ARBA" id="ARBA00022840"/>
    </source>
</evidence>
<evidence type="ECO:0000256" key="1">
    <source>
        <dbReference type="ARBA" id="ARBA00022598"/>
    </source>
</evidence>
<organism evidence="11 12">
    <name type="scientific">Candidatus Collierbacteria bacterium GW2011_GWA2_42_17</name>
    <dbReference type="NCBI Taxonomy" id="1618378"/>
    <lineage>
        <taxon>Bacteria</taxon>
        <taxon>Candidatus Collieribacteriota</taxon>
    </lineage>
</organism>
<evidence type="ECO:0000256" key="6">
    <source>
        <dbReference type="HAMAP-Rule" id="MF_00176"/>
    </source>
</evidence>
<dbReference type="Pfam" id="PF00587">
    <property type="entry name" value="tRNA-synt_2b"/>
    <property type="match status" value="1"/>
</dbReference>
<dbReference type="NCBIfam" id="TIGR00414">
    <property type="entry name" value="serS"/>
    <property type="match status" value="1"/>
</dbReference>
<dbReference type="PIRSF" id="PIRSF001529">
    <property type="entry name" value="Ser-tRNA-synth_IIa"/>
    <property type="match status" value="1"/>
</dbReference>
<dbReference type="Proteomes" id="UP000033854">
    <property type="component" value="Unassembled WGS sequence"/>
</dbReference>
<accession>A0A0G1B8P4</accession>
<dbReference type="InterPro" id="IPR042103">
    <property type="entry name" value="SerRS_1_N_sf"/>
</dbReference>
<evidence type="ECO:0000256" key="8">
    <source>
        <dbReference type="PIRSR" id="PIRSR001529-2"/>
    </source>
</evidence>
<evidence type="ECO:0000256" key="5">
    <source>
        <dbReference type="ARBA" id="ARBA00023146"/>
    </source>
</evidence>
<name>A0A0G1B8P4_9BACT</name>
<keyword evidence="5 6" id="KW-0030">Aminoacyl-tRNA synthetase</keyword>
<dbReference type="HAMAP" id="MF_00176">
    <property type="entry name" value="Ser_tRNA_synth_type1"/>
    <property type="match status" value="1"/>
</dbReference>
<dbReference type="Gene3D" id="1.10.287.40">
    <property type="entry name" value="Serine-tRNA synthetase, tRNA binding domain"/>
    <property type="match status" value="1"/>
</dbReference>
<evidence type="ECO:0000313" key="11">
    <source>
        <dbReference type="EMBL" id="KKS42696.1"/>
    </source>
</evidence>
<protein>
    <recommendedName>
        <fullName evidence="6">Serine--tRNA ligase</fullName>
        <ecNumber evidence="6">6.1.1.11</ecNumber>
    </recommendedName>
    <alternativeName>
        <fullName evidence="6">Seryl-tRNA synthetase</fullName>
        <shortName evidence="6">SerRS</shortName>
    </alternativeName>
    <alternativeName>
        <fullName evidence="6">Seryl-tRNA(Ser/Sec) synthetase</fullName>
    </alternativeName>
</protein>
<dbReference type="GO" id="GO:0016260">
    <property type="term" value="P:selenocysteine biosynthetic process"/>
    <property type="evidence" value="ECO:0007669"/>
    <property type="project" value="UniProtKB-UniRule"/>
</dbReference>
<dbReference type="GO" id="GO:0005524">
    <property type="term" value="F:ATP binding"/>
    <property type="evidence" value="ECO:0007669"/>
    <property type="project" value="UniProtKB-UniRule"/>
</dbReference>
<comment type="catalytic activity">
    <reaction evidence="6">
        <text>tRNA(Sec) + L-serine + ATP = L-seryl-tRNA(Sec) + AMP + diphosphate + H(+)</text>
        <dbReference type="Rhea" id="RHEA:42580"/>
        <dbReference type="Rhea" id="RHEA-COMP:9742"/>
        <dbReference type="Rhea" id="RHEA-COMP:10128"/>
        <dbReference type="ChEBI" id="CHEBI:15378"/>
        <dbReference type="ChEBI" id="CHEBI:30616"/>
        <dbReference type="ChEBI" id="CHEBI:33019"/>
        <dbReference type="ChEBI" id="CHEBI:33384"/>
        <dbReference type="ChEBI" id="CHEBI:78442"/>
        <dbReference type="ChEBI" id="CHEBI:78533"/>
        <dbReference type="ChEBI" id="CHEBI:456215"/>
        <dbReference type="EC" id="6.1.1.11"/>
    </reaction>
</comment>
<feature type="binding site" evidence="7">
    <location>
        <position position="382"/>
    </location>
    <ligand>
        <name>L-serine</name>
        <dbReference type="ChEBI" id="CHEBI:33384"/>
    </ligand>
</feature>
<feature type="coiled-coil region" evidence="9">
    <location>
        <begin position="38"/>
        <end position="91"/>
    </location>
</feature>
<feature type="binding site" evidence="6">
    <location>
        <position position="276"/>
    </location>
    <ligand>
        <name>ATP</name>
        <dbReference type="ChEBI" id="CHEBI:30616"/>
    </ligand>
</feature>
<dbReference type="SUPFAM" id="SSF46589">
    <property type="entry name" value="tRNA-binding arm"/>
    <property type="match status" value="1"/>
</dbReference>
<proteinExistence type="inferred from homology"/>
<keyword evidence="4 6" id="KW-0648">Protein biosynthesis</keyword>
<evidence type="ECO:0000256" key="9">
    <source>
        <dbReference type="SAM" id="Coils"/>
    </source>
</evidence>
<feature type="binding site" evidence="6 7">
    <location>
        <position position="283"/>
    </location>
    <ligand>
        <name>L-serine</name>
        <dbReference type="ChEBI" id="CHEBI:33384"/>
    </ligand>
</feature>
<evidence type="ECO:0000259" key="10">
    <source>
        <dbReference type="PROSITE" id="PS50862"/>
    </source>
</evidence>
<comment type="domain">
    <text evidence="6">Consists of two distinct domains, a catalytic core and a N-terminal extension that is involved in tRNA binding.</text>
</comment>
<comment type="similarity">
    <text evidence="6">Belongs to the class-II aminoacyl-tRNA synthetase family. Type-1 seryl-tRNA synthetase subfamily.</text>
</comment>
<keyword evidence="6" id="KW-0963">Cytoplasm</keyword>
<feature type="binding site" evidence="6">
    <location>
        <position position="384"/>
    </location>
    <ligand>
        <name>L-serine</name>
        <dbReference type="ChEBI" id="CHEBI:33384"/>
    </ligand>
</feature>
<feature type="domain" description="Aminoacyl-transfer RNA synthetases class-II family profile" evidence="10">
    <location>
        <begin position="129"/>
        <end position="409"/>
    </location>
</feature>
<comment type="catalytic activity">
    <reaction evidence="6">
        <text>tRNA(Ser) + L-serine + ATP = L-seryl-tRNA(Ser) + AMP + diphosphate + H(+)</text>
        <dbReference type="Rhea" id="RHEA:12292"/>
        <dbReference type="Rhea" id="RHEA-COMP:9669"/>
        <dbReference type="Rhea" id="RHEA-COMP:9703"/>
        <dbReference type="ChEBI" id="CHEBI:15378"/>
        <dbReference type="ChEBI" id="CHEBI:30616"/>
        <dbReference type="ChEBI" id="CHEBI:33019"/>
        <dbReference type="ChEBI" id="CHEBI:33384"/>
        <dbReference type="ChEBI" id="CHEBI:78442"/>
        <dbReference type="ChEBI" id="CHEBI:78533"/>
        <dbReference type="ChEBI" id="CHEBI:456215"/>
        <dbReference type="EC" id="6.1.1.11"/>
    </reaction>
</comment>
<feature type="site" description="Important for serine binding" evidence="7">
    <location>
        <position position="384"/>
    </location>
</feature>
<feature type="binding site" evidence="7">
    <location>
        <position position="260"/>
    </location>
    <ligand>
        <name>L-serine</name>
        <dbReference type="ChEBI" id="CHEBI:33384"/>
    </ligand>
</feature>
<dbReference type="Gene3D" id="3.30.930.10">
    <property type="entry name" value="Bira Bifunctional Protein, Domain 2"/>
    <property type="match status" value="1"/>
</dbReference>
<feature type="binding site" evidence="6">
    <location>
        <begin position="229"/>
        <end position="231"/>
    </location>
    <ligand>
        <name>L-serine</name>
        <dbReference type="ChEBI" id="CHEBI:33384"/>
    </ligand>
</feature>
<dbReference type="PANTHER" id="PTHR11778">
    <property type="entry name" value="SERYL-TRNA SYNTHETASE"/>
    <property type="match status" value="1"/>
</dbReference>
<dbReference type="InterPro" id="IPR045864">
    <property type="entry name" value="aa-tRNA-synth_II/BPL/LPL"/>
</dbReference>
<dbReference type="InterPro" id="IPR015866">
    <property type="entry name" value="Ser-tRNA-synth_1_N"/>
</dbReference>
<dbReference type="EMBL" id="LCDA01000007">
    <property type="protein sequence ID" value="KKS42696.1"/>
    <property type="molecule type" value="Genomic_DNA"/>
</dbReference>
<comment type="subcellular location">
    <subcellularLocation>
        <location evidence="6">Cytoplasm</location>
    </subcellularLocation>
</comment>
<comment type="pathway">
    <text evidence="6">Aminoacyl-tRNA biosynthesis; selenocysteinyl-tRNA(Sec) biosynthesis; L-seryl-tRNA(Sec) from L-serine and tRNA(Sec): step 1/1.</text>
</comment>
<dbReference type="EC" id="6.1.1.11" evidence="6"/>
<keyword evidence="9" id="KW-0175">Coiled coil</keyword>
<feature type="binding site" evidence="8">
    <location>
        <begin position="276"/>
        <end position="279"/>
    </location>
    <ligand>
        <name>ATP</name>
        <dbReference type="ChEBI" id="CHEBI:30616"/>
    </ligand>
</feature>
<feature type="binding site" evidence="6 8">
    <location>
        <begin position="260"/>
        <end position="262"/>
    </location>
    <ligand>
        <name>ATP</name>
        <dbReference type="ChEBI" id="CHEBI:30616"/>
    </ligand>
</feature>
<evidence type="ECO:0000313" key="12">
    <source>
        <dbReference type="Proteomes" id="UP000033854"/>
    </source>
</evidence>
<keyword evidence="1 6" id="KW-0436">Ligase</keyword>
<dbReference type="SUPFAM" id="SSF55681">
    <property type="entry name" value="Class II aaRS and biotin synthetases"/>
    <property type="match status" value="1"/>
</dbReference>
<dbReference type="GO" id="GO:0005737">
    <property type="term" value="C:cytoplasm"/>
    <property type="evidence" value="ECO:0007669"/>
    <property type="project" value="UniProtKB-SubCell"/>
</dbReference>
<dbReference type="CDD" id="cd00770">
    <property type="entry name" value="SerRS_core"/>
    <property type="match status" value="1"/>
</dbReference>
<dbReference type="AlphaFoldDB" id="A0A0G1B8P4"/>
<comment type="subunit">
    <text evidence="6">Homodimer. The tRNA molecule binds across the dimer.</text>
</comment>
<keyword evidence="3 6" id="KW-0067">ATP-binding</keyword>
<comment type="caution">
    <text evidence="11">The sequence shown here is derived from an EMBL/GenBank/DDBJ whole genome shotgun (WGS) entry which is preliminary data.</text>
</comment>
<gene>
    <name evidence="6" type="primary">serS</name>
    <name evidence="11" type="ORF">UV06_C0007G0026</name>
</gene>
<dbReference type="InterPro" id="IPR002314">
    <property type="entry name" value="aa-tRNA-synt_IIb"/>
</dbReference>
<dbReference type="InterPro" id="IPR033729">
    <property type="entry name" value="SerRS_core"/>
</dbReference>
<evidence type="ECO:0000256" key="4">
    <source>
        <dbReference type="ARBA" id="ARBA00022917"/>
    </source>
</evidence>
<evidence type="ECO:0000256" key="2">
    <source>
        <dbReference type="ARBA" id="ARBA00022741"/>
    </source>
</evidence>
<dbReference type="GO" id="GO:0006434">
    <property type="term" value="P:seryl-tRNA aminoacylation"/>
    <property type="evidence" value="ECO:0007669"/>
    <property type="project" value="UniProtKB-UniRule"/>
</dbReference>
<dbReference type="PROSITE" id="PS50862">
    <property type="entry name" value="AA_TRNA_LIGASE_II"/>
    <property type="match status" value="1"/>
</dbReference>
<dbReference type="GO" id="GO:0004828">
    <property type="term" value="F:serine-tRNA ligase activity"/>
    <property type="evidence" value="ECO:0007669"/>
    <property type="project" value="UniProtKB-UniRule"/>
</dbReference>
<dbReference type="PATRIC" id="fig|1618378.3.peg.700"/>
<sequence>MLDIAYIRENPDKVKQGITNKNFNPDIVDKVLASDTKRRDLIGQIEVIRAERNKLNDQLKSERTPELMTQSGQLKEKLQTLEPQLREIEEEYAVLMLQIPGVPLDEVPVGKDSASNEVVRTWGEVKKLDFTPKTHIELGESLDLIDIERGSKVAGFRGYYLKNEAVMLQFALMQYTLQKFISKGYTPVTPPVILKKRSFINTGHFPWGEKETYKFESVEGEDETYLAGTAEVPLVSMYQDEIFNEKDLPIRMIGFSPCYRKEAGSYGKDTKGVYRVHEFVKTEQVVICKNDVEESRKIHEEMMALTEEIAQELKLPYRVLKMCTGDMGEPQAKKYDLEAWMPGRGDYGELASDSIMLDFQSRRANIRYRDAQNEIKYVHMLNNTASNSPRWLVAILENYQQADGSVKIPEVLVPFVGKSEIRRG</sequence>
<dbReference type="UniPathway" id="UPA00906">
    <property type="reaction ID" value="UER00895"/>
</dbReference>
<keyword evidence="2 6" id="KW-0547">Nucleotide-binding</keyword>
<feature type="binding site" evidence="6 8">
    <location>
        <begin position="349"/>
        <end position="352"/>
    </location>
    <ligand>
        <name>ATP</name>
        <dbReference type="ChEBI" id="CHEBI:30616"/>
    </ligand>
</feature>
<reference evidence="11 12" key="1">
    <citation type="journal article" date="2015" name="Nature">
        <title>rRNA introns, odd ribosomes, and small enigmatic genomes across a large radiation of phyla.</title>
        <authorList>
            <person name="Brown C.T."/>
            <person name="Hug L.A."/>
            <person name="Thomas B.C."/>
            <person name="Sharon I."/>
            <person name="Castelle C.J."/>
            <person name="Singh A."/>
            <person name="Wilkins M.J."/>
            <person name="Williams K.H."/>
            <person name="Banfield J.F."/>
        </authorList>
    </citation>
    <scope>NUCLEOTIDE SEQUENCE [LARGE SCALE GENOMIC DNA]</scope>
</reference>
<comment type="function">
    <text evidence="6">Catalyzes the attachment of serine to tRNA(Ser). Is also able to aminoacylate tRNA(Sec) with serine, to form the misacylated tRNA L-seryl-tRNA(Sec), which will be further converted into selenocysteinyl-tRNA(Sec).</text>
</comment>
<dbReference type="InterPro" id="IPR002317">
    <property type="entry name" value="Ser-tRNA-ligase_type_1"/>
</dbReference>
<dbReference type="InterPro" id="IPR006195">
    <property type="entry name" value="aa-tRNA-synth_II"/>
</dbReference>
<dbReference type="InterPro" id="IPR010978">
    <property type="entry name" value="tRNA-bd_arm"/>
</dbReference>
<dbReference type="PRINTS" id="PR00981">
    <property type="entry name" value="TRNASYNTHSER"/>
</dbReference>
<evidence type="ECO:0000256" key="7">
    <source>
        <dbReference type="PIRSR" id="PIRSR001529-1"/>
    </source>
</evidence>